<dbReference type="OrthoDB" id="79480at2759"/>
<protein>
    <submittedName>
        <fullName evidence="2">Uncharacterized protein</fullName>
    </submittedName>
</protein>
<evidence type="ECO:0000313" key="3">
    <source>
        <dbReference type="Proteomes" id="UP001153461"/>
    </source>
</evidence>
<gene>
    <name evidence="2" type="ORF">PNAL_LOCUS8170</name>
</gene>
<evidence type="ECO:0000313" key="2">
    <source>
        <dbReference type="EMBL" id="CAG8226942.1"/>
    </source>
</evidence>
<accession>A0A9W4I5T2</accession>
<dbReference type="Proteomes" id="UP001153461">
    <property type="component" value="Unassembled WGS sequence"/>
</dbReference>
<sequence length="459" mass="52452">MTHTPFNDDDDDDAYRPELPNLWERTPSYAPTPGYPDREWTPSVICPSPDPEDIVGKCSPSLHQHLSDQQSFDPVVERADGSAWDEQSPDCIHYQIEWRVKLNNRVVVKDTKQDLIQPPRSYWEQIKKDACNILGRKTARGRRVRLDDTDMVLSVNSQRNIDKHFEGTSVDWTAVEKQLLAWAYLFRRGKKIRLQISINYIEDGGPLPSRTDKRGKSSVTTRMLADRDAQIDAEQVSGQYSVWRDVYRVMRCPGPPCRHEGQYCWQDPEGKRHHRLKTHHLKALVKYVEQGGVLETHADVPDSVREQLYAEENQRLDKKKKAAENSTTGSVCPPININVLPAGSSQQSIQPPANAAMPTGPGFTESIIIDGLLDVAVDEYTEWQQSRVSNETFRENINKARDVTLENCLDLTQIYEDQDPGFFVKHGVKVGAARRFVRDIGLWVKRRKEATCNENIHLV</sequence>
<comment type="caution">
    <text evidence="2">The sequence shown here is derived from an EMBL/GenBank/DDBJ whole genome shotgun (WGS) entry which is preliminary data.</text>
</comment>
<evidence type="ECO:0000256" key="1">
    <source>
        <dbReference type="SAM" id="MobiDB-lite"/>
    </source>
</evidence>
<dbReference type="EMBL" id="CAJVNV010000534">
    <property type="protein sequence ID" value="CAG8226942.1"/>
    <property type="molecule type" value="Genomic_DNA"/>
</dbReference>
<name>A0A9W4I5T2_PENNA</name>
<reference evidence="2" key="1">
    <citation type="submission" date="2021-07" db="EMBL/GenBank/DDBJ databases">
        <authorList>
            <person name="Branca A.L. A."/>
        </authorList>
    </citation>
    <scope>NUCLEOTIDE SEQUENCE</scope>
</reference>
<dbReference type="AlphaFoldDB" id="A0A9W4I5T2"/>
<organism evidence="2 3">
    <name type="scientific">Penicillium nalgiovense</name>
    <dbReference type="NCBI Taxonomy" id="60175"/>
    <lineage>
        <taxon>Eukaryota</taxon>
        <taxon>Fungi</taxon>
        <taxon>Dikarya</taxon>
        <taxon>Ascomycota</taxon>
        <taxon>Pezizomycotina</taxon>
        <taxon>Eurotiomycetes</taxon>
        <taxon>Eurotiomycetidae</taxon>
        <taxon>Eurotiales</taxon>
        <taxon>Aspergillaceae</taxon>
        <taxon>Penicillium</taxon>
    </lineage>
</organism>
<feature type="region of interest" description="Disordered" evidence="1">
    <location>
        <begin position="1"/>
        <end position="43"/>
    </location>
</feature>
<proteinExistence type="predicted"/>